<sequence length="146" mass="16614">MRLSPLLCSPFSKIPPCGQWVSGNNVVTQEACHSLSTIRIPSLSHLHSLDQKQDERLHYIPAPGAPLLKPRALPNIENDSFSSSDSLPRFMSDVFSIGVTTRLPAKRKLDTMDGWDHSVDNPSLRMHKHTLKKQWRQRARSHCLRR</sequence>
<dbReference type="RefSeq" id="XP_007323552.1">
    <property type="nucleotide sequence ID" value="XM_007323490.1"/>
</dbReference>
<dbReference type="HOGENOM" id="CLU_1778603_0_0_1"/>
<dbReference type="Proteomes" id="UP000008064">
    <property type="component" value="Unassembled WGS sequence"/>
</dbReference>
<dbReference type="KEGG" id="sla:SERLADRAFT_401674"/>
<dbReference type="EMBL" id="GL945443">
    <property type="protein sequence ID" value="EGO19419.1"/>
    <property type="molecule type" value="Genomic_DNA"/>
</dbReference>
<name>F8PAX8_SERL9</name>
<accession>F8PAX8</accession>
<dbReference type="OrthoDB" id="3034033at2759"/>
<reference evidence="1" key="1">
    <citation type="submission" date="2011-04" db="EMBL/GenBank/DDBJ databases">
        <title>Evolution of plant cell wall degrading machinery underlies the functional diversity of forest fungi.</title>
        <authorList>
            <consortium name="US DOE Joint Genome Institute (JGI-PGF)"/>
            <person name="Eastwood D.C."/>
            <person name="Floudas D."/>
            <person name="Binder M."/>
            <person name="Majcherczyk A."/>
            <person name="Schneider P."/>
            <person name="Aerts A."/>
            <person name="Asiegbu F.O."/>
            <person name="Baker S.E."/>
            <person name="Barry K."/>
            <person name="Bendiksby M."/>
            <person name="Blumentritt M."/>
            <person name="Coutinho P.M."/>
            <person name="Cullen D."/>
            <person name="Cullen D."/>
            <person name="Gathman A."/>
            <person name="Goodell B."/>
            <person name="Henrissat B."/>
            <person name="Ihrmark K."/>
            <person name="Kauserud H."/>
            <person name="Kohler A."/>
            <person name="LaButti K."/>
            <person name="Lapidus A."/>
            <person name="Lavin J.L."/>
            <person name="Lee Y.-H."/>
            <person name="Lindquist E."/>
            <person name="Lilly W."/>
            <person name="Lucas S."/>
            <person name="Morin E."/>
            <person name="Murat C."/>
            <person name="Oguiza J.A."/>
            <person name="Park J."/>
            <person name="Pisabarro A.G."/>
            <person name="Riley R."/>
            <person name="Rosling A."/>
            <person name="Salamov A."/>
            <person name="Schmidt O."/>
            <person name="Schmutz J."/>
            <person name="Skrede I."/>
            <person name="Stenlid J."/>
            <person name="Wiebenga A."/>
            <person name="Xie X."/>
            <person name="Kues U."/>
            <person name="Hibbett D.S."/>
            <person name="Hoffmeister D."/>
            <person name="Hogberg N."/>
            <person name="Martin F."/>
            <person name="Grigoriev I.V."/>
            <person name="Watkinson S.C."/>
        </authorList>
    </citation>
    <scope>NUCLEOTIDE SEQUENCE</scope>
    <source>
        <strain evidence="1">S7.9</strain>
    </source>
</reference>
<organism>
    <name type="scientific">Serpula lacrymans var. lacrymans (strain S7.9)</name>
    <name type="common">Dry rot fungus</name>
    <dbReference type="NCBI Taxonomy" id="578457"/>
    <lineage>
        <taxon>Eukaryota</taxon>
        <taxon>Fungi</taxon>
        <taxon>Dikarya</taxon>
        <taxon>Basidiomycota</taxon>
        <taxon>Agaricomycotina</taxon>
        <taxon>Agaricomycetes</taxon>
        <taxon>Agaricomycetidae</taxon>
        <taxon>Boletales</taxon>
        <taxon>Coniophorineae</taxon>
        <taxon>Serpulaceae</taxon>
        <taxon>Serpula</taxon>
    </lineage>
</organism>
<evidence type="ECO:0000313" key="1">
    <source>
        <dbReference type="EMBL" id="EGO19419.1"/>
    </source>
</evidence>
<proteinExistence type="predicted"/>
<dbReference type="GeneID" id="18812117"/>
<protein>
    <submittedName>
        <fullName evidence="1">Uncharacterized protein</fullName>
    </submittedName>
</protein>
<dbReference type="AlphaFoldDB" id="F8PAX8"/>
<gene>
    <name evidence="1" type="ORF">SERLADRAFT_401674</name>
</gene>